<keyword evidence="5" id="KW-1133">Transmembrane helix</keyword>
<dbReference type="InterPro" id="IPR007053">
    <property type="entry name" value="LRAT_dom"/>
</dbReference>
<proteinExistence type="inferred from homology"/>
<name>A0A0A0ABT2_CHAVO</name>
<dbReference type="PROSITE" id="PS51934">
    <property type="entry name" value="LRAT"/>
    <property type="match status" value="1"/>
</dbReference>
<gene>
    <name evidence="7" type="ORF">N301_05181</name>
</gene>
<evidence type="ECO:0000256" key="2">
    <source>
        <dbReference type="ARBA" id="ARBA00022679"/>
    </source>
</evidence>
<dbReference type="GO" id="GO:0070292">
    <property type="term" value="P:N-acylphosphatidylethanolamine metabolic process"/>
    <property type="evidence" value="ECO:0007669"/>
    <property type="project" value="TreeGrafter"/>
</dbReference>
<dbReference type="EMBL" id="KL871360">
    <property type="protein sequence ID" value="KGL91979.1"/>
    <property type="molecule type" value="Genomic_DNA"/>
</dbReference>
<feature type="transmembrane region" description="Helical" evidence="5">
    <location>
        <begin position="122"/>
        <end position="142"/>
    </location>
</feature>
<keyword evidence="5" id="KW-0812">Transmembrane</keyword>
<keyword evidence="5" id="KW-0472">Membrane</keyword>
<evidence type="ECO:0000256" key="4">
    <source>
        <dbReference type="ARBA" id="ARBA00023098"/>
    </source>
</evidence>
<evidence type="ECO:0000256" key="5">
    <source>
        <dbReference type="SAM" id="Phobius"/>
    </source>
</evidence>
<dbReference type="PANTHER" id="PTHR13943">
    <property type="entry name" value="HRAS-LIKE SUPPRESSOR - RELATED"/>
    <property type="match status" value="1"/>
</dbReference>
<evidence type="ECO:0000313" key="8">
    <source>
        <dbReference type="Proteomes" id="UP000053858"/>
    </source>
</evidence>
<dbReference type="STRING" id="50402.A0A0A0ABT2"/>
<dbReference type="Proteomes" id="UP000053858">
    <property type="component" value="Unassembled WGS sequence"/>
</dbReference>
<sequence>PQPGDLIEIHRPTYQHWALYLGDGYIINVVPPDGVSSAKSVFTGRAWVRKQLLKEAVGNDRYCINNKYDAIYTPLPLKDIIRRAERLIDREVCYDVLTNNCEHFVTMLRYGKPDSEQVTRGVTIAGIVTAVVGAFALVGLALSRPKERHH</sequence>
<dbReference type="GO" id="GO:0008970">
    <property type="term" value="F:phospholipase A1 activity"/>
    <property type="evidence" value="ECO:0007669"/>
    <property type="project" value="TreeGrafter"/>
</dbReference>
<feature type="non-terminal residue" evidence="7">
    <location>
        <position position="1"/>
    </location>
</feature>
<dbReference type="GO" id="GO:0004623">
    <property type="term" value="F:phospholipase A2 activity"/>
    <property type="evidence" value="ECO:0007669"/>
    <property type="project" value="TreeGrafter"/>
</dbReference>
<dbReference type="AlphaFoldDB" id="A0A0A0ABT2"/>
<keyword evidence="8" id="KW-1185">Reference proteome</keyword>
<keyword evidence="3" id="KW-0378">Hydrolase</keyword>
<evidence type="ECO:0000256" key="1">
    <source>
        <dbReference type="ARBA" id="ARBA00007824"/>
    </source>
</evidence>
<evidence type="ECO:0000259" key="6">
    <source>
        <dbReference type="PROSITE" id="PS51934"/>
    </source>
</evidence>
<dbReference type="GO" id="GO:0016410">
    <property type="term" value="F:N-acyltransferase activity"/>
    <property type="evidence" value="ECO:0007669"/>
    <property type="project" value="TreeGrafter"/>
</dbReference>
<evidence type="ECO:0000256" key="3">
    <source>
        <dbReference type="ARBA" id="ARBA00022801"/>
    </source>
</evidence>
<reference evidence="8" key="1">
    <citation type="journal article" date="2014" name="Science">
        <title>Comparative genomics reveals insights into avian genome evolution and adaptation.</title>
        <authorList>
            <consortium name="Avian Genome Consortium"/>
            <person name="Zhang G."/>
            <person name="Li C."/>
            <person name="Li Q."/>
            <person name="Li B."/>
            <person name="Larkin D.M."/>
            <person name="Lee C."/>
            <person name="Storz J.F."/>
            <person name="Antunes A."/>
            <person name="Greenwold M.J."/>
            <person name="Meredith R.W."/>
            <person name="Odeen A."/>
            <person name="Cui J."/>
            <person name="Zhou Q."/>
            <person name="Xu L."/>
            <person name="Pan H."/>
            <person name="Wang Z."/>
            <person name="Jin L."/>
            <person name="Zhang P."/>
            <person name="Hu H."/>
            <person name="Yang W."/>
            <person name="Hu J."/>
            <person name="Xiao J."/>
            <person name="Yang Z."/>
            <person name="Liu Y."/>
            <person name="Xie Q."/>
            <person name="Yu H."/>
            <person name="Lian J."/>
            <person name="Wen P."/>
            <person name="Zhang F."/>
            <person name="Li H."/>
            <person name="Zeng Y."/>
            <person name="Xiong Z."/>
            <person name="Liu S."/>
            <person name="Zhou L."/>
            <person name="Huang Z."/>
            <person name="An N."/>
            <person name="Wang J."/>
            <person name="Zheng Q."/>
            <person name="Xiong Y."/>
            <person name="Wang G."/>
            <person name="Wang B."/>
            <person name="Wang J."/>
            <person name="Fan Y."/>
            <person name="da Fonseca R.R."/>
            <person name="Alfaro-Nunez A."/>
            <person name="Schubert M."/>
            <person name="Orlando L."/>
            <person name="Mourier T."/>
            <person name="Howard J.T."/>
            <person name="Ganapathy G."/>
            <person name="Pfenning A."/>
            <person name="Whitney O."/>
            <person name="Rivas M.V."/>
            <person name="Hara E."/>
            <person name="Smith J."/>
            <person name="Farre M."/>
            <person name="Narayan J."/>
            <person name="Slavov G."/>
            <person name="Romanov M.N."/>
            <person name="Borges R."/>
            <person name="Machado J.P."/>
            <person name="Khan I."/>
            <person name="Springer M.S."/>
            <person name="Gatesy J."/>
            <person name="Hoffmann F.G."/>
            <person name="Opazo J.C."/>
            <person name="Hastad O."/>
            <person name="Sawyer R.H."/>
            <person name="Kim H."/>
            <person name="Kim K.W."/>
            <person name="Kim H.J."/>
            <person name="Cho S."/>
            <person name="Li N."/>
            <person name="Huang Y."/>
            <person name="Bruford M.W."/>
            <person name="Zhan X."/>
            <person name="Dixon A."/>
            <person name="Bertelsen M.F."/>
            <person name="Derryberry E."/>
            <person name="Warren W."/>
            <person name="Wilson R.K."/>
            <person name="Li S."/>
            <person name="Ray D.A."/>
            <person name="Green R.E."/>
            <person name="O'Brien S.J."/>
            <person name="Griffin D."/>
            <person name="Johnson W.E."/>
            <person name="Haussler D."/>
            <person name="Ryder O.A."/>
            <person name="Willerslev E."/>
            <person name="Graves G.R."/>
            <person name="Alstrom P."/>
            <person name="Fjeldsa J."/>
            <person name="Mindell D.P."/>
            <person name="Edwards S.V."/>
            <person name="Braun E.L."/>
            <person name="Rahbek C."/>
            <person name="Burt D.W."/>
            <person name="Houde P."/>
            <person name="Zhang Y."/>
            <person name="Yang H."/>
            <person name="Wang J."/>
            <person name="Jarvis E.D."/>
            <person name="Gilbert M.T."/>
            <person name="Wang J."/>
        </authorList>
    </citation>
    <scope>NUCLEOTIDE SEQUENCE [LARGE SCALE GENOMIC DNA]</scope>
</reference>
<evidence type="ECO:0000313" key="7">
    <source>
        <dbReference type="EMBL" id="KGL91979.1"/>
    </source>
</evidence>
<accession>A0A0A0ABT2</accession>
<protein>
    <submittedName>
        <fullName evidence="7">Phospholipid-metabolizing enzyme A-C1</fullName>
    </submittedName>
</protein>
<organism evidence="7 8">
    <name type="scientific">Charadrius vociferus</name>
    <name type="common">Killdeer</name>
    <name type="synonym">Aegialitis vocifera</name>
    <dbReference type="NCBI Taxonomy" id="50402"/>
    <lineage>
        <taxon>Eukaryota</taxon>
        <taxon>Metazoa</taxon>
        <taxon>Chordata</taxon>
        <taxon>Craniata</taxon>
        <taxon>Vertebrata</taxon>
        <taxon>Euteleostomi</taxon>
        <taxon>Archelosauria</taxon>
        <taxon>Archosauria</taxon>
        <taxon>Dinosauria</taxon>
        <taxon>Saurischia</taxon>
        <taxon>Theropoda</taxon>
        <taxon>Coelurosauria</taxon>
        <taxon>Aves</taxon>
        <taxon>Neognathae</taxon>
        <taxon>Neoaves</taxon>
        <taxon>Charadriiformes</taxon>
        <taxon>Charadriidae</taxon>
        <taxon>Charadrius</taxon>
    </lineage>
</organism>
<keyword evidence="2" id="KW-0808">Transferase</keyword>
<dbReference type="InterPro" id="IPR051496">
    <property type="entry name" value="H-rev107_PLA/AT"/>
</dbReference>
<feature type="domain" description="LRAT" evidence="6">
    <location>
        <begin position="6"/>
        <end position="117"/>
    </location>
</feature>
<keyword evidence="4" id="KW-0443">Lipid metabolism</keyword>
<dbReference type="Pfam" id="PF04970">
    <property type="entry name" value="LRAT"/>
    <property type="match status" value="1"/>
</dbReference>
<comment type="similarity">
    <text evidence="1">Belongs to the H-rev107 family.</text>
</comment>
<feature type="non-terminal residue" evidence="7">
    <location>
        <position position="150"/>
    </location>
</feature>
<dbReference type="PANTHER" id="PTHR13943:SF37">
    <property type="entry name" value="PHOSPHOLIPASE A AND ACYLTRANSFERASE 1"/>
    <property type="match status" value="1"/>
</dbReference>
<dbReference type="Gene3D" id="3.90.1720.10">
    <property type="entry name" value="endopeptidase domain like (from Nostoc punctiforme)"/>
    <property type="match status" value="1"/>
</dbReference>
<dbReference type="GO" id="GO:0005737">
    <property type="term" value="C:cytoplasm"/>
    <property type="evidence" value="ECO:0007669"/>
    <property type="project" value="TreeGrafter"/>
</dbReference>